<accession>A0A0D6EY86</accession>
<reference evidence="2" key="1">
    <citation type="submission" date="2014-12" db="EMBL/GenBank/DDBJ databases">
        <authorList>
            <person name="Salcher M.M."/>
        </authorList>
    </citation>
    <scope>NUCLEOTIDE SEQUENCE [LARGE SCALE GENOMIC DNA]</scope>
    <source>
        <strain evidence="2">MMS-10A-171</strain>
    </source>
</reference>
<dbReference type="EMBL" id="LN827929">
    <property type="protein sequence ID" value="CEZ20218.1"/>
    <property type="molecule type" value="Genomic_DNA"/>
</dbReference>
<name>A0A0D6EY86_9PROT</name>
<dbReference type="AlphaFoldDB" id="A0A0D6EY86"/>
<dbReference type="RefSeq" id="WP_046489009.1">
    <property type="nucleotide sequence ID" value="NZ_LN827929.1"/>
</dbReference>
<keyword evidence="2" id="KW-1185">Reference proteome</keyword>
<dbReference type="HOGENOM" id="CLU_690394_0_0_4"/>
<dbReference type="Proteomes" id="UP000064007">
    <property type="component" value="Chromosome 1"/>
</dbReference>
<dbReference type="KEGG" id="mbat:BN1208_1338"/>
<dbReference type="STRING" id="1581557.BN1208_1338"/>
<dbReference type="OrthoDB" id="8530337at2"/>
<evidence type="ECO:0000313" key="2">
    <source>
        <dbReference type="Proteomes" id="UP000064007"/>
    </source>
</evidence>
<protein>
    <submittedName>
        <fullName evidence="1">Uncharacterized protein</fullName>
    </submittedName>
</protein>
<evidence type="ECO:0000313" key="1">
    <source>
        <dbReference type="EMBL" id="CEZ20218.1"/>
    </source>
</evidence>
<organism evidence="1 2">
    <name type="scientific">Candidatus Methylopumilus planktonicus</name>
    <dbReference type="NCBI Taxonomy" id="1581557"/>
    <lineage>
        <taxon>Bacteria</taxon>
        <taxon>Pseudomonadati</taxon>
        <taxon>Pseudomonadota</taxon>
        <taxon>Betaproteobacteria</taxon>
        <taxon>Nitrosomonadales</taxon>
        <taxon>Methylophilaceae</taxon>
        <taxon>Candidatus Methylopumilus</taxon>
    </lineage>
</organism>
<proteinExistence type="predicted"/>
<gene>
    <name evidence="1" type="ORF">BN1208_1338</name>
</gene>
<sequence>MFKKFSFFNHAFLRNACLLILSPKLFFNHGHIPPKNHKIPNRFFGLSLTIEDLIEDPIGAVEMCRQHKIRDVTLLIPSNRISEFSATFMDDLIGNDIKFNLKLVLINEEDIYLEWRELLDLTLLGYQAHIASIEIEMTSFTRKALHMFLNIWTMTFNIARLKKIKVAGPSIPSFSPFFNDMVFKLLKDKYQLPDIHTINLTNEMDKEPELIYSNFLIPKLGKLFRFNLIKKLALIQRIAESFNIKTIYGTIELKRHEITSYTLRAISLLTASGRLTKLYVPYKNAEGILFLVDRMEGMTYLGSLFHDASFEIHHFKNEREQMHAIWARDDKTLNPENFYHIEDIFSAKIFDSHGDIIDRNEFKITDTPIYLVWRSMNPITFIDTPKALDINVANIMALS</sequence>